<keyword evidence="3" id="KW-1185">Reference proteome</keyword>
<sequence length="105" mass="10851">MSQAEIERFVNDLASNESLRETVVNASEGVESLVAIAQDHGYDINIDEARDYIQANTQGELSDDQLDAVAGGKTAVATNVVQSAEVATSAVVAAETAAVVAVVAT</sequence>
<accession>A0A6N7QRD0</accession>
<dbReference type="Proteomes" id="UP000433788">
    <property type="component" value="Unassembled WGS sequence"/>
</dbReference>
<protein>
    <submittedName>
        <fullName evidence="2">Nif11-like leader peptide family natural product</fullName>
    </submittedName>
</protein>
<dbReference type="EMBL" id="WJPP01000005">
    <property type="protein sequence ID" value="MRH79011.1"/>
    <property type="molecule type" value="Genomic_DNA"/>
</dbReference>
<dbReference type="NCBIfam" id="TIGR03798">
    <property type="entry name" value="leader_Nif11"/>
    <property type="match status" value="1"/>
</dbReference>
<evidence type="ECO:0000313" key="2">
    <source>
        <dbReference type="EMBL" id="MRH79011.1"/>
    </source>
</evidence>
<reference evidence="2 3" key="1">
    <citation type="submission" date="2019-11" db="EMBL/GenBank/DDBJ databases">
        <authorList>
            <person name="Zhang X.Y."/>
        </authorList>
    </citation>
    <scope>NUCLEOTIDE SEQUENCE [LARGE SCALE GENOMIC DNA]</scope>
    <source>
        <strain evidence="2 3">C176</strain>
    </source>
</reference>
<evidence type="ECO:0000313" key="3">
    <source>
        <dbReference type="Proteomes" id="UP000433788"/>
    </source>
</evidence>
<name>A0A6N7QRD0_9GAMM</name>
<dbReference type="Pfam" id="PF07862">
    <property type="entry name" value="Nif11"/>
    <property type="match status" value="1"/>
</dbReference>
<evidence type="ECO:0000259" key="1">
    <source>
        <dbReference type="Pfam" id="PF07862"/>
    </source>
</evidence>
<dbReference type="InterPro" id="IPR012903">
    <property type="entry name" value="Nif11"/>
</dbReference>
<dbReference type="RefSeq" id="WP_153720058.1">
    <property type="nucleotide sequence ID" value="NZ_WJPP01000005.1"/>
</dbReference>
<comment type="caution">
    <text evidence="2">The sequence shown here is derived from an EMBL/GenBank/DDBJ whole genome shotgun (WGS) entry which is preliminary data.</text>
</comment>
<proteinExistence type="predicted"/>
<dbReference type="AlphaFoldDB" id="A0A6N7QRD0"/>
<feature type="domain" description="Nif11" evidence="1">
    <location>
        <begin position="1"/>
        <end position="48"/>
    </location>
</feature>
<organism evidence="2 3">
    <name type="scientific">Spiribacter salilacus</name>
    <dbReference type="NCBI Taxonomy" id="2664894"/>
    <lineage>
        <taxon>Bacteria</taxon>
        <taxon>Pseudomonadati</taxon>
        <taxon>Pseudomonadota</taxon>
        <taxon>Gammaproteobacteria</taxon>
        <taxon>Chromatiales</taxon>
        <taxon>Ectothiorhodospiraceae</taxon>
        <taxon>Spiribacter</taxon>
    </lineage>
</organism>
<dbReference type="InterPro" id="IPR022516">
    <property type="entry name" value="CHP03798_Ocin"/>
</dbReference>
<gene>
    <name evidence="2" type="ORF">GH984_09890</name>
</gene>